<dbReference type="Proteomes" id="UP001499951">
    <property type="component" value="Unassembled WGS sequence"/>
</dbReference>
<evidence type="ECO:0000259" key="1">
    <source>
        <dbReference type="Pfam" id="PF08239"/>
    </source>
</evidence>
<evidence type="ECO:0008006" key="5">
    <source>
        <dbReference type="Google" id="ProtNLM"/>
    </source>
</evidence>
<accession>A0ABP3Q0C7</accession>
<proteinExistence type="predicted"/>
<reference evidence="4" key="1">
    <citation type="journal article" date="2019" name="Int. J. Syst. Evol. Microbiol.">
        <title>The Global Catalogue of Microorganisms (GCM) 10K type strain sequencing project: providing services to taxonomists for standard genome sequencing and annotation.</title>
        <authorList>
            <consortium name="The Broad Institute Genomics Platform"/>
            <consortium name="The Broad Institute Genome Sequencing Center for Infectious Disease"/>
            <person name="Wu L."/>
            <person name="Ma J."/>
        </authorList>
    </citation>
    <scope>NUCLEOTIDE SEQUENCE [LARGE SCALE GENOMIC DNA]</scope>
    <source>
        <strain evidence="4">JCM 15089</strain>
    </source>
</reference>
<name>A0ABP3Q0C7_9PROT</name>
<evidence type="ECO:0000313" key="4">
    <source>
        <dbReference type="Proteomes" id="UP001499951"/>
    </source>
</evidence>
<evidence type="ECO:0000313" key="3">
    <source>
        <dbReference type="EMBL" id="GAA0575710.1"/>
    </source>
</evidence>
<protein>
    <recommendedName>
        <fullName evidence="5">DUF4236 domain-containing protein</fullName>
    </recommendedName>
</protein>
<dbReference type="Pfam" id="PF14020">
    <property type="entry name" value="DUF4236"/>
    <property type="match status" value="1"/>
</dbReference>
<dbReference type="EMBL" id="BAAADD010000006">
    <property type="protein sequence ID" value="GAA0575710.1"/>
    <property type="molecule type" value="Genomic_DNA"/>
</dbReference>
<evidence type="ECO:0000259" key="2">
    <source>
        <dbReference type="Pfam" id="PF14020"/>
    </source>
</evidence>
<gene>
    <name evidence="3" type="ORF">GCM10008942_25740</name>
</gene>
<dbReference type="Pfam" id="PF08239">
    <property type="entry name" value="SH3_3"/>
    <property type="match status" value="1"/>
</dbReference>
<dbReference type="Gene3D" id="2.30.30.40">
    <property type="entry name" value="SH3 Domains"/>
    <property type="match status" value="1"/>
</dbReference>
<dbReference type="InterPro" id="IPR025330">
    <property type="entry name" value="DUF4236"/>
</dbReference>
<comment type="caution">
    <text evidence="3">The sequence shown here is derived from an EMBL/GenBank/DDBJ whole genome shotgun (WGS) entry which is preliminary data.</text>
</comment>
<organism evidence="3 4">
    <name type="scientific">Rhizomicrobium electricum</name>
    <dbReference type="NCBI Taxonomy" id="480070"/>
    <lineage>
        <taxon>Bacteria</taxon>
        <taxon>Pseudomonadati</taxon>
        <taxon>Pseudomonadota</taxon>
        <taxon>Alphaproteobacteria</taxon>
        <taxon>Micropepsales</taxon>
        <taxon>Micropepsaceae</taxon>
        <taxon>Rhizomicrobium</taxon>
    </lineage>
</organism>
<feature type="domain" description="DUF4236" evidence="2">
    <location>
        <begin position="3"/>
        <end position="56"/>
    </location>
</feature>
<feature type="domain" description="SH3b" evidence="1">
    <location>
        <begin position="138"/>
        <end position="184"/>
    </location>
</feature>
<dbReference type="InterPro" id="IPR003646">
    <property type="entry name" value="SH3-like_bac-type"/>
</dbReference>
<sequence>MGLRFRRTVKLFPGVRLNLSRSGVSTTVGVRGASVTVGKKGTYANVGVPGSGVSYRTRIDGETETAEPHVPVSGRKRSPFPLILVLALAGGGVLAYQALTSPASKPATPVAAAPVAPVAAAPVAKPAAESVTIAKRSTAVRAAPSRKSEKLGTAKQGDRFTVFSRQGVWLEVGHDRPEGWIAASATRP</sequence>
<keyword evidence="4" id="KW-1185">Reference proteome</keyword>